<feature type="transmembrane region" description="Helical" evidence="1">
    <location>
        <begin position="201"/>
        <end position="226"/>
    </location>
</feature>
<feature type="transmembrane region" description="Helical" evidence="1">
    <location>
        <begin position="102"/>
        <end position="122"/>
    </location>
</feature>
<organism evidence="2 3">
    <name type="scientific">Helicobacter baculiformis</name>
    <dbReference type="NCBI Taxonomy" id="427351"/>
    <lineage>
        <taxon>Bacteria</taxon>
        <taxon>Pseudomonadati</taxon>
        <taxon>Campylobacterota</taxon>
        <taxon>Epsilonproteobacteria</taxon>
        <taxon>Campylobacterales</taxon>
        <taxon>Helicobacteraceae</taxon>
        <taxon>Helicobacter</taxon>
    </lineage>
</organism>
<feature type="transmembrane region" description="Helical" evidence="1">
    <location>
        <begin position="263"/>
        <end position="282"/>
    </location>
</feature>
<accession>A0ABV7ZG05</accession>
<dbReference type="Proteomes" id="UP001595783">
    <property type="component" value="Unassembled WGS sequence"/>
</dbReference>
<evidence type="ECO:0000313" key="3">
    <source>
        <dbReference type="Proteomes" id="UP001595783"/>
    </source>
</evidence>
<evidence type="ECO:0000256" key="1">
    <source>
        <dbReference type="SAM" id="Phobius"/>
    </source>
</evidence>
<dbReference type="EMBL" id="JBHRZO010000011">
    <property type="protein sequence ID" value="MFC3847484.1"/>
    <property type="molecule type" value="Genomic_DNA"/>
</dbReference>
<gene>
    <name evidence="2" type="ORF">ACFOPX_02890</name>
</gene>
<feature type="transmembrane region" description="Helical" evidence="1">
    <location>
        <begin position="69"/>
        <end position="90"/>
    </location>
</feature>
<keyword evidence="1" id="KW-0812">Transmembrane</keyword>
<keyword evidence="1" id="KW-1133">Transmembrane helix</keyword>
<feature type="transmembrane region" description="Helical" evidence="1">
    <location>
        <begin position="142"/>
        <end position="167"/>
    </location>
</feature>
<feature type="transmembrane region" description="Helical" evidence="1">
    <location>
        <begin position="179"/>
        <end position="195"/>
    </location>
</feature>
<feature type="transmembrane region" description="Helical" evidence="1">
    <location>
        <begin position="6"/>
        <end position="23"/>
    </location>
</feature>
<evidence type="ECO:0008006" key="4">
    <source>
        <dbReference type="Google" id="ProtNLM"/>
    </source>
</evidence>
<reference evidence="3" key="1">
    <citation type="journal article" date="2019" name="Int. J. Syst. Evol. Microbiol.">
        <title>The Global Catalogue of Microorganisms (GCM) 10K type strain sequencing project: providing services to taxonomists for standard genome sequencing and annotation.</title>
        <authorList>
            <consortium name="The Broad Institute Genomics Platform"/>
            <consortium name="The Broad Institute Genome Sequencing Center for Infectious Disease"/>
            <person name="Wu L."/>
            <person name="Ma J."/>
        </authorList>
    </citation>
    <scope>NUCLEOTIDE SEQUENCE [LARGE SCALE GENOMIC DNA]</scope>
    <source>
        <strain evidence="3">CCUG 53816</strain>
    </source>
</reference>
<keyword evidence="1" id="KW-0472">Membrane</keyword>
<dbReference type="RefSeq" id="WP_199767663.1">
    <property type="nucleotide sequence ID" value="NZ_FZMF01000046.1"/>
</dbReference>
<feature type="transmembrane region" description="Helical" evidence="1">
    <location>
        <begin position="238"/>
        <end position="257"/>
    </location>
</feature>
<protein>
    <recommendedName>
        <fullName evidence="4">Integral membrane protein</fullName>
    </recommendedName>
</protein>
<feature type="transmembrane region" description="Helical" evidence="1">
    <location>
        <begin position="35"/>
        <end position="54"/>
    </location>
</feature>
<keyword evidence="3" id="KW-1185">Reference proteome</keyword>
<name>A0ABV7ZG05_9HELI</name>
<comment type="caution">
    <text evidence="2">The sequence shown here is derived from an EMBL/GenBank/DDBJ whole genome shotgun (WGS) entry which is preliminary data.</text>
</comment>
<feature type="transmembrane region" description="Helical" evidence="1">
    <location>
        <begin position="294"/>
        <end position="313"/>
    </location>
</feature>
<evidence type="ECO:0000313" key="2">
    <source>
        <dbReference type="EMBL" id="MFC3847484.1"/>
    </source>
</evidence>
<sequence>MPSPLYSRLLGLLVVVSLTLGVVKSLEISISYKEALLYFSTPSFWLDALLLGALRDLVGVLGKSLPHDLALRLPSLLLHALNLILLYKLSLKLQPKKPYDPLLSALTFALLPGVQLGAILLGKVSLLFTLALSSILLFHTRVFYALIPLLALFDPSCMVLLTALFLYALKHKHRLKTSLLGVALMFNVLYFKPVSGMPQGFFLETLFVMFVLYSPCLCLYYPYALYAQVIKARQQDSLVGMVGAVGFCLPLLLSLRQEISPQFLAYGVLGIPILLKHALSSIRVHLPLFRTHYRIRYSLVFGTLLLESVYLWGGYNPFVRTHYIAKELASALQARGVHALHTFAPKMALRLRFYGIQEGGKVFLLESDKPGDINITYNRKIVASYNLVYKP</sequence>
<proteinExistence type="predicted"/>